<protein>
    <recommendedName>
        <fullName evidence="5">Peptidase C14 caspase domain-containing protein</fullName>
    </recommendedName>
</protein>
<dbReference type="PANTHER" id="PTHR48104:SF30">
    <property type="entry name" value="METACASPASE-1"/>
    <property type="match status" value="1"/>
</dbReference>
<dbReference type="EMBL" id="CAJMWX010000029">
    <property type="protein sequence ID" value="CAE6397446.1"/>
    <property type="molecule type" value="Genomic_DNA"/>
</dbReference>
<dbReference type="GO" id="GO:0006508">
    <property type="term" value="P:proteolysis"/>
    <property type="evidence" value="ECO:0007669"/>
    <property type="project" value="InterPro"/>
</dbReference>
<dbReference type="AlphaFoldDB" id="A0A8H3A5Y1"/>
<dbReference type="InterPro" id="IPR050452">
    <property type="entry name" value="Metacaspase"/>
</dbReference>
<feature type="compositionally biased region" description="Low complexity" evidence="4">
    <location>
        <begin position="641"/>
        <end position="653"/>
    </location>
</feature>
<keyword evidence="3" id="KW-0645">Protease</keyword>
<comment type="similarity">
    <text evidence="1">Belongs to the peptidase C14B family.</text>
</comment>
<feature type="domain" description="Peptidase C14 caspase" evidence="5">
    <location>
        <begin position="35"/>
        <end position="293"/>
    </location>
</feature>
<dbReference type="InterPro" id="IPR011600">
    <property type="entry name" value="Pept_C14_caspase"/>
</dbReference>
<proteinExistence type="inferred from homology"/>
<evidence type="ECO:0000256" key="2">
    <source>
        <dbReference type="ARBA" id="ARBA00022703"/>
    </source>
</evidence>
<dbReference type="Pfam" id="PF00656">
    <property type="entry name" value="Peptidase_C14"/>
    <property type="match status" value="1"/>
</dbReference>
<reference evidence="6" key="1">
    <citation type="submission" date="2021-01" db="EMBL/GenBank/DDBJ databases">
        <authorList>
            <person name="Kaushik A."/>
        </authorList>
    </citation>
    <scope>NUCLEOTIDE SEQUENCE</scope>
    <source>
        <strain evidence="6">AG4-R118</strain>
    </source>
</reference>
<dbReference type="InterPro" id="IPR029030">
    <property type="entry name" value="Caspase-like_dom_sf"/>
</dbReference>
<evidence type="ECO:0000313" key="6">
    <source>
        <dbReference type="EMBL" id="CAE6397446.1"/>
    </source>
</evidence>
<evidence type="ECO:0000313" key="7">
    <source>
        <dbReference type="Proteomes" id="UP000663888"/>
    </source>
</evidence>
<keyword evidence="3" id="KW-0378">Hydrolase</keyword>
<keyword evidence="3" id="KW-0788">Thiol protease</keyword>
<accession>A0A8H3A5Y1</accession>
<dbReference type="PANTHER" id="PTHR48104">
    <property type="entry name" value="METACASPASE-4"/>
    <property type="match status" value="1"/>
</dbReference>
<evidence type="ECO:0000256" key="1">
    <source>
        <dbReference type="ARBA" id="ARBA00009005"/>
    </source>
</evidence>
<gene>
    <name evidence="6" type="ORF">RDB_LOCUS1477</name>
</gene>
<sequence>MTTSVPWVADLINTSVDEVDKNIVTVLEGSKPPIYAVIIGINDYRGHKNLKGAVPDADHFETYLREKMSVPSDQIISLRDKAATRAEIIRAFKALIDDTRIQRQDPIVIYYAGHGTRVIAPRGWEAGGNLIEALVPHDAGLLDEHGNPIYVIPDKTISHLVNGIARVKGDNIAVIFDSCHSASASRTSWEDFADVNTASRHITDHDLPEIGLPLPSDLDTDIYRLSITPFAMFTPEHFRQLGMRSHVLLAACGSLQEAYENTDTCSGYFTQSLLETLQENNVDHLTYSECLRRLPILKTPKPQNPVCEGQNSGRIFFNAKSFIDLRFITIEKTNEDYFLKAGVAQGVTPGTLITVYASHRHDSISLGSLAVIRSEPFRSQLQNPAEACPPFVIPPFAYGKQVVDGSSQGIGVYFSVKLQQQVRGQEATWKKIFTSEVGGVVIRPTDEESADVVVDIDSQGRAVFRVNDDKFDSSELGFLSPPVPLTSTHVLDALGSMARWRWHLERAPTSHPFQRSVQVEFTLLQPTAPGSLDLEPKGRNILDNLSGTIVVHPDDLYGMKLINKSTRDLFVYVFYFDVSSQEIKPWFMRSHGSSEQIDPPLRSHSTLTLGYGSGGEVPVSFMIPQNPTNFDSIEQPSPFNTDSTSVPTTVVDTSDNKSPSFDHDHETHTPLDTPHARNEPTSHPSSGSAARGLVDEFQAKTFLQGTELWDTILIPLSQWSPDKTSWSDVVEPQNPLPPPVPDGRSAYEQLMSALSNTASAGSLGQPDDGAIKIVRGGKAYQIHM</sequence>
<organism evidence="6 7">
    <name type="scientific">Rhizoctonia solani</name>
    <dbReference type="NCBI Taxonomy" id="456999"/>
    <lineage>
        <taxon>Eukaryota</taxon>
        <taxon>Fungi</taxon>
        <taxon>Dikarya</taxon>
        <taxon>Basidiomycota</taxon>
        <taxon>Agaricomycotina</taxon>
        <taxon>Agaricomycetes</taxon>
        <taxon>Cantharellales</taxon>
        <taxon>Ceratobasidiaceae</taxon>
        <taxon>Rhizoctonia</taxon>
    </lineage>
</organism>
<dbReference type="GO" id="GO:0004197">
    <property type="term" value="F:cysteine-type endopeptidase activity"/>
    <property type="evidence" value="ECO:0007669"/>
    <property type="project" value="InterPro"/>
</dbReference>
<dbReference type="GO" id="GO:0005737">
    <property type="term" value="C:cytoplasm"/>
    <property type="evidence" value="ECO:0007669"/>
    <property type="project" value="TreeGrafter"/>
</dbReference>
<dbReference type="Proteomes" id="UP000663888">
    <property type="component" value="Unassembled WGS sequence"/>
</dbReference>
<dbReference type="GO" id="GO:0006915">
    <property type="term" value="P:apoptotic process"/>
    <property type="evidence" value="ECO:0007669"/>
    <property type="project" value="UniProtKB-KW"/>
</dbReference>
<evidence type="ECO:0000256" key="4">
    <source>
        <dbReference type="SAM" id="MobiDB-lite"/>
    </source>
</evidence>
<dbReference type="SUPFAM" id="SSF52129">
    <property type="entry name" value="Caspase-like"/>
    <property type="match status" value="1"/>
</dbReference>
<feature type="compositionally biased region" description="Polar residues" evidence="4">
    <location>
        <begin position="630"/>
        <end position="640"/>
    </location>
</feature>
<keyword evidence="2" id="KW-0053">Apoptosis</keyword>
<name>A0A8H3A5Y1_9AGAM</name>
<evidence type="ECO:0000259" key="5">
    <source>
        <dbReference type="Pfam" id="PF00656"/>
    </source>
</evidence>
<comment type="caution">
    <text evidence="6">The sequence shown here is derived from an EMBL/GenBank/DDBJ whole genome shotgun (WGS) entry which is preliminary data.</text>
</comment>
<evidence type="ECO:0000256" key="3">
    <source>
        <dbReference type="ARBA" id="ARBA00022807"/>
    </source>
</evidence>
<feature type="region of interest" description="Disordered" evidence="4">
    <location>
        <begin position="630"/>
        <end position="689"/>
    </location>
</feature>
<dbReference type="Gene3D" id="3.40.50.1460">
    <property type="match status" value="1"/>
</dbReference>
<feature type="compositionally biased region" description="Basic and acidic residues" evidence="4">
    <location>
        <begin position="660"/>
        <end position="680"/>
    </location>
</feature>